<dbReference type="EMBL" id="BMNA01000002">
    <property type="protein sequence ID" value="GGL95799.1"/>
    <property type="molecule type" value="Genomic_DNA"/>
</dbReference>
<accession>A0A917SSU7</accession>
<reference evidence="2" key="1">
    <citation type="journal article" date="2014" name="Int. J. Syst. Evol. Microbiol.">
        <title>Complete genome sequence of Corynebacterium casei LMG S-19264T (=DSM 44701T), isolated from a smear-ripened cheese.</title>
        <authorList>
            <consortium name="US DOE Joint Genome Institute (JGI-PGF)"/>
            <person name="Walter F."/>
            <person name="Albersmeier A."/>
            <person name="Kalinowski J."/>
            <person name="Ruckert C."/>
        </authorList>
    </citation>
    <scope>NUCLEOTIDE SEQUENCE</scope>
    <source>
        <strain evidence="2">CGMCC 4.7308</strain>
    </source>
</reference>
<protein>
    <submittedName>
        <fullName evidence="2">Uncharacterized protein</fullName>
    </submittedName>
</protein>
<comment type="caution">
    <text evidence="2">The sequence shown here is derived from an EMBL/GenBank/DDBJ whole genome shotgun (WGS) entry which is preliminary data.</text>
</comment>
<evidence type="ECO:0000313" key="2">
    <source>
        <dbReference type="EMBL" id="GGL95799.1"/>
    </source>
</evidence>
<sequence length="130" mass="12445">MPGAAVRVPGGLGRDGVVVAVSALAVVDPGAAEPPAAAVGVRGADGAGVPAEVLSVPVNGGTATEDREPPAAGSVVEAVPDDGVDTVVVTVVETTAASPLEHPTTAGATARAAASSPTRQPVRRTAVTRA</sequence>
<keyword evidence="3" id="KW-1185">Reference proteome</keyword>
<feature type="region of interest" description="Disordered" evidence="1">
    <location>
        <begin position="95"/>
        <end position="130"/>
    </location>
</feature>
<proteinExistence type="predicted"/>
<dbReference type="AlphaFoldDB" id="A0A917SSU7"/>
<evidence type="ECO:0000256" key="1">
    <source>
        <dbReference type="SAM" id="MobiDB-lite"/>
    </source>
</evidence>
<dbReference type="Proteomes" id="UP000655208">
    <property type="component" value="Unassembled WGS sequence"/>
</dbReference>
<feature type="compositionally biased region" description="Low complexity" evidence="1">
    <location>
        <begin position="95"/>
        <end position="119"/>
    </location>
</feature>
<gene>
    <name evidence="2" type="ORF">GCM10011594_14380</name>
</gene>
<evidence type="ECO:0000313" key="3">
    <source>
        <dbReference type="Proteomes" id="UP000655208"/>
    </source>
</evidence>
<dbReference type="RefSeq" id="WP_188940889.1">
    <property type="nucleotide sequence ID" value="NZ_BMNA01000002.1"/>
</dbReference>
<name>A0A917SSU7_9ACTN</name>
<organism evidence="2 3">
    <name type="scientific">Nakamurella endophytica</name>
    <dbReference type="NCBI Taxonomy" id="1748367"/>
    <lineage>
        <taxon>Bacteria</taxon>
        <taxon>Bacillati</taxon>
        <taxon>Actinomycetota</taxon>
        <taxon>Actinomycetes</taxon>
        <taxon>Nakamurellales</taxon>
        <taxon>Nakamurellaceae</taxon>
        <taxon>Nakamurella</taxon>
    </lineage>
</organism>
<reference evidence="2" key="2">
    <citation type="submission" date="2020-09" db="EMBL/GenBank/DDBJ databases">
        <authorList>
            <person name="Sun Q."/>
            <person name="Zhou Y."/>
        </authorList>
    </citation>
    <scope>NUCLEOTIDE SEQUENCE</scope>
    <source>
        <strain evidence="2">CGMCC 4.7308</strain>
    </source>
</reference>